<evidence type="ECO:0000313" key="2">
    <source>
        <dbReference type="EMBL" id="MDT9684605.1"/>
    </source>
</evidence>
<dbReference type="PANTHER" id="PTHR43798:SF33">
    <property type="entry name" value="HYDROLASE, PUTATIVE (AFU_ORTHOLOGUE AFUA_2G14860)-RELATED"/>
    <property type="match status" value="1"/>
</dbReference>
<dbReference type="Gene3D" id="3.40.50.1820">
    <property type="entry name" value="alpha/beta hydrolase"/>
    <property type="match status" value="1"/>
</dbReference>
<evidence type="ECO:0000313" key="3">
    <source>
        <dbReference type="Proteomes" id="UP001250181"/>
    </source>
</evidence>
<name>A0ABU3QPC1_9ACTN</name>
<dbReference type="GO" id="GO:0016787">
    <property type="term" value="F:hydrolase activity"/>
    <property type="evidence" value="ECO:0007669"/>
    <property type="project" value="UniProtKB-KW"/>
</dbReference>
<comment type="caution">
    <text evidence="2">The sequence shown here is derived from an EMBL/GenBank/DDBJ whole genome shotgun (WGS) entry which is preliminary data.</text>
</comment>
<feature type="domain" description="AB hydrolase-1" evidence="1">
    <location>
        <begin position="1"/>
        <end position="106"/>
    </location>
</feature>
<reference evidence="2 3" key="1">
    <citation type="submission" date="2023-09" db="EMBL/GenBank/DDBJ databases">
        <title>Streptomyces sp. nov.: A antagonism against Alternaria gaisen Producing Streptochlin, Isolated from Tamarix root soil.</title>
        <authorList>
            <person name="Chen Y."/>
        </authorList>
    </citation>
    <scope>NUCLEOTIDE SEQUENCE [LARGE SCALE GENOMIC DNA]</scope>
    <source>
        <strain evidence="2 3">TRM76323</strain>
    </source>
</reference>
<dbReference type="RefSeq" id="WP_315879660.1">
    <property type="nucleotide sequence ID" value="NZ_JAWCTQ010000029.1"/>
</dbReference>
<dbReference type="Pfam" id="PF00561">
    <property type="entry name" value="Abhydrolase_1"/>
    <property type="match status" value="1"/>
</dbReference>
<dbReference type="EMBL" id="JAWCTQ010000029">
    <property type="protein sequence ID" value="MDT9684605.1"/>
    <property type="molecule type" value="Genomic_DNA"/>
</dbReference>
<dbReference type="PANTHER" id="PTHR43798">
    <property type="entry name" value="MONOACYLGLYCEROL LIPASE"/>
    <property type="match status" value="1"/>
</dbReference>
<dbReference type="InterPro" id="IPR029058">
    <property type="entry name" value="AB_hydrolase_fold"/>
</dbReference>
<keyword evidence="3" id="KW-1185">Reference proteome</keyword>
<proteinExistence type="predicted"/>
<dbReference type="SUPFAM" id="SSF53474">
    <property type="entry name" value="alpha/beta-Hydrolases"/>
    <property type="match status" value="1"/>
</dbReference>
<dbReference type="PRINTS" id="PR00111">
    <property type="entry name" value="ABHYDROLASE"/>
</dbReference>
<accession>A0ABU3QPC1</accession>
<dbReference type="InterPro" id="IPR000073">
    <property type="entry name" value="AB_hydrolase_1"/>
</dbReference>
<dbReference type="Proteomes" id="UP001250181">
    <property type="component" value="Unassembled WGS sequence"/>
</dbReference>
<dbReference type="InterPro" id="IPR050266">
    <property type="entry name" value="AB_hydrolase_sf"/>
</dbReference>
<protein>
    <submittedName>
        <fullName evidence="2">Alpha/beta fold hydrolase</fullName>
    </submittedName>
</protein>
<organism evidence="2 3">
    <name type="scientific">Streptomyces tamarix</name>
    <dbReference type="NCBI Taxonomy" id="3078565"/>
    <lineage>
        <taxon>Bacteria</taxon>
        <taxon>Bacillati</taxon>
        <taxon>Actinomycetota</taxon>
        <taxon>Actinomycetes</taxon>
        <taxon>Kitasatosporales</taxon>
        <taxon>Streptomycetaceae</taxon>
        <taxon>Streptomyces</taxon>
    </lineage>
</organism>
<evidence type="ECO:0000259" key="1">
    <source>
        <dbReference type="Pfam" id="PF00561"/>
    </source>
</evidence>
<sequence length="266" mass="28565">MLLIHGEGSVSEQWYDILRGLAGSHRTIAVDLPGYGHSEPIRSAGPEAMASFLWKFARAVGAERPAVVGHSFGGAVAVHMALQRPDHVPSLVLVDSAGMGRAINPAMVVLAVTPLGDLTKWLIPRLTFGPRLLVVSVAVISACRPWRVPRPWWSSQTKAVSSPEALPTTLRSQRSSVGPLGQKNLLLGRLPELPMPTLVVWGLQDLFIPFWQGIAARRRLRDGRLKLVPCAGHLLPAEAAGELLKAVRPFLAHSTGAAAAEGGLRR</sequence>
<keyword evidence="2" id="KW-0378">Hydrolase</keyword>
<gene>
    <name evidence="2" type="ORF">RND61_21465</name>
</gene>